<dbReference type="STRING" id="908615.SAMN05421540_103149"/>
<organism evidence="1 2">
    <name type="scientific">Psychroflexus halocasei</name>
    <dbReference type="NCBI Taxonomy" id="908615"/>
    <lineage>
        <taxon>Bacteria</taxon>
        <taxon>Pseudomonadati</taxon>
        <taxon>Bacteroidota</taxon>
        <taxon>Flavobacteriia</taxon>
        <taxon>Flavobacteriales</taxon>
        <taxon>Flavobacteriaceae</taxon>
        <taxon>Psychroflexus</taxon>
    </lineage>
</organism>
<name>A0A1H3YIH3_9FLAO</name>
<sequence length="135" mass="15551">MTETICQEKFHCEAEFEKGKNLIEVQDGIGAMYLKTRVDENYDIMYMSVNSNDPNLAYAADLKSYKISFSYPAQSELTRDKMSIYVQTFCKCDEAGVRKIDSFEVSRKKINSSEVTYIKSEAFSFLKDQTLVLKN</sequence>
<dbReference type="EMBL" id="FNQF01000003">
    <property type="protein sequence ID" value="SEA11001.1"/>
    <property type="molecule type" value="Genomic_DNA"/>
</dbReference>
<dbReference type="Proteomes" id="UP000198820">
    <property type="component" value="Unassembled WGS sequence"/>
</dbReference>
<evidence type="ECO:0000313" key="1">
    <source>
        <dbReference type="EMBL" id="SEA11001.1"/>
    </source>
</evidence>
<proteinExistence type="predicted"/>
<dbReference type="RefSeq" id="WP_143521327.1">
    <property type="nucleotide sequence ID" value="NZ_FNQF01000003.1"/>
</dbReference>
<dbReference type="AlphaFoldDB" id="A0A1H3YIH3"/>
<reference evidence="1 2" key="1">
    <citation type="submission" date="2016-10" db="EMBL/GenBank/DDBJ databases">
        <authorList>
            <person name="de Groot N.N."/>
        </authorList>
    </citation>
    <scope>NUCLEOTIDE SEQUENCE [LARGE SCALE GENOMIC DNA]</scope>
    <source>
        <strain evidence="1 2">DSM 23581</strain>
    </source>
</reference>
<accession>A0A1H3YIH3</accession>
<evidence type="ECO:0000313" key="2">
    <source>
        <dbReference type="Proteomes" id="UP000198820"/>
    </source>
</evidence>
<keyword evidence="2" id="KW-1185">Reference proteome</keyword>
<gene>
    <name evidence="1" type="ORF">SAMN05421540_103149</name>
</gene>
<protein>
    <submittedName>
        <fullName evidence="1">Uncharacterized protein</fullName>
    </submittedName>
</protein>